<organism evidence="1 2">
    <name type="scientific">Onishia taeanensis</name>
    <dbReference type="NCBI Taxonomy" id="284577"/>
    <lineage>
        <taxon>Bacteria</taxon>
        <taxon>Pseudomonadati</taxon>
        <taxon>Pseudomonadota</taxon>
        <taxon>Gammaproteobacteria</taxon>
        <taxon>Oceanospirillales</taxon>
        <taxon>Halomonadaceae</taxon>
        <taxon>Onishia</taxon>
    </lineage>
</organism>
<comment type="caution">
    <text evidence="1">The sequence shown here is derived from an EMBL/GenBank/DDBJ whole genome shotgun (WGS) entry which is preliminary data.</text>
</comment>
<name>A0A328XE42_9GAMM</name>
<dbReference type="Proteomes" id="UP000249700">
    <property type="component" value="Unassembled WGS sequence"/>
</dbReference>
<dbReference type="EMBL" id="QLSX01000016">
    <property type="protein sequence ID" value="RAR57080.1"/>
    <property type="molecule type" value="Genomic_DNA"/>
</dbReference>
<protein>
    <submittedName>
        <fullName evidence="1">Uncharacterized protein</fullName>
    </submittedName>
</protein>
<proteinExistence type="predicted"/>
<gene>
    <name evidence="1" type="ORF">BCL93_11613</name>
</gene>
<dbReference type="AlphaFoldDB" id="A0A328XE42"/>
<dbReference type="RefSeq" id="WP_168709075.1">
    <property type="nucleotide sequence ID" value="NZ_JABVXC010000004.1"/>
</dbReference>
<accession>A0A328XE42</accession>
<sequence length="48" mass="5464">MMLSNECFALMGLMGWLMPLAFMLFLGLGTAAYAKYVITFRHSQENRS</sequence>
<reference evidence="1 2" key="1">
    <citation type="submission" date="2018-06" db="EMBL/GenBank/DDBJ databases">
        <title>Comparative analysis of microorganisms from saline springs in Andes Mountain Range, Colombia.</title>
        <authorList>
            <person name="Rubin E."/>
        </authorList>
    </citation>
    <scope>NUCLEOTIDE SEQUENCE [LARGE SCALE GENOMIC DNA]</scope>
    <source>
        <strain evidence="1 2">USBA-857</strain>
    </source>
</reference>
<evidence type="ECO:0000313" key="1">
    <source>
        <dbReference type="EMBL" id="RAR57080.1"/>
    </source>
</evidence>
<evidence type="ECO:0000313" key="2">
    <source>
        <dbReference type="Proteomes" id="UP000249700"/>
    </source>
</evidence>